<keyword evidence="3" id="KW-1185">Reference proteome</keyword>
<evidence type="ECO:0000256" key="1">
    <source>
        <dbReference type="SAM" id="Phobius"/>
    </source>
</evidence>
<dbReference type="EMBL" id="PKMF04000109">
    <property type="protein sequence ID" value="KAK7849703.1"/>
    <property type="molecule type" value="Genomic_DNA"/>
</dbReference>
<evidence type="ECO:0000313" key="2">
    <source>
        <dbReference type="EMBL" id="KAK7849703.1"/>
    </source>
</evidence>
<reference evidence="2 3" key="1">
    <citation type="journal article" date="2018" name="Sci. Data">
        <title>The draft genome sequence of cork oak.</title>
        <authorList>
            <person name="Ramos A.M."/>
            <person name="Usie A."/>
            <person name="Barbosa P."/>
            <person name="Barros P.M."/>
            <person name="Capote T."/>
            <person name="Chaves I."/>
            <person name="Simoes F."/>
            <person name="Abreu I."/>
            <person name="Carrasquinho I."/>
            <person name="Faro C."/>
            <person name="Guimaraes J.B."/>
            <person name="Mendonca D."/>
            <person name="Nobrega F."/>
            <person name="Rodrigues L."/>
            <person name="Saibo N.J.M."/>
            <person name="Varela M.C."/>
            <person name="Egas C."/>
            <person name="Matos J."/>
            <person name="Miguel C.M."/>
            <person name="Oliveira M.M."/>
            <person name="Ricardo C.P."/>
            <person name="Goncalves S."/>
        </authorList>
    </citation>
    <scope>NUCLEOTIDE SEQUENCE [LARGE SCALE GENOMIC DNA]</scope>
    <source>
        <strain evidence="3">cv. HL8</strain>
    </source>
</reference>
<accession>A0AAW0LH08</accession>
<dbReference type="Proteomes" id="UP000237347">
    <property type="component" value="Unassembled WGS sequence"/>
</dbReference>
<dbReference type="Gene3D" id="3.90.25.10">
    <property type="entry name" value="UDP-galactose 4-epimerase, domain 1"/>
    <property type="match status" value="1"/>
</dbReference>
<comment type="caution">
    <text evidence="2">The sequence shown here is derived from an EMBL/GenBank/DDBJ whole genome shotgun (WGS) entry which is preliminary data.</text>
</comment>
<dbReference type="AlphaFoldDB" id="A0AAW0LH08"/>
<keyword evidence="1" id="KW-0812">Transmembrane</keyword>
<evidence type="ECO:0000313" key="3">
    <source>
        <dbReference type="Proteomes" id="UP000237347"/>
    </source>
</evidence>
<gene>
    <name evidence="2" type="primary">PCBER_2</name>
    <name evidence="2" type="ORF">CFP56_002440</name>
</gene>
<proteinExistence type="predicted"/>
<keyword evidence="1" id="KW-0472">Membrane</keyword>
<organism evidence="2 3">
    <name type="scientific">Quercus suber</name>
    <name type="common">Cork oak</name>
    <dbReference type="NCBI Taxonomy" id="58331"/>
    <lineage>
        <taxon>Eukaryota</taxon>
        <taxon>Viridiplantae</taxon>
        <taxon>Streptophyta</taxon>
        <taxon>Embryophyta</taxon>
        <taxon>Tracheophyta</taxon>
        <taxon>Spermatophyta</taxon>
        <taxon>Magnoliopsida</taxon>
        <taxon>eudicotyledons</taxon>
        <taxon>Gunneridae</taxon>
        <taxon>Pentapetalae</taxon>
        <taxon>rosids</taxon>
        <taxon>fabids</taxon>
        <taxon>Fagales</taxon>
        <taxon>Fagaceae</taxon>
        <taxon>Quercus</taxon>
    </lineage>
</organism>
<keyword evidence="1" id="KW-1133">Transmembrane helix</keyword>
<feature type="transmembrane region" description="Helical" evidence="1">
    <location>
        <begin position="34"/>
        <end position="58"/>
    </location>
</feature>
<name>A0AAW0LH08_QUESU</name>
<protein>
    <submittedName>
        <fullName evidence="2">Isoflavone reductase like protein pcber</fullName>
    </submittedName>
</protein>
<sequence>MRRRDVGGWIGSDGGLYPSLSRRIGDMSRDGQPLLIYCVLGTLGGLASTPFNLVFAIFHSIFVKGDQTNFEIDPSFGVEASQL</sequence>
<dbReference type="Gene3D" id="3.40.50.720">
    <property type="entry name" value="NAD(P)-binding Rossmann-like Domain"/>
    <property type="match status" value="1"/>
</dbReference>